<dbReference type="InterPro" id="IPR002060">
    <property type="entry name" value="Squ/phyt_synthse"/>
</dbReference>
<organism evidence="1 2">
    <name type="scientific">Micavibrio aeruginosavorus</name>
    <dbReference type="NCBI Taxonomy" id="349221"/>
    <lineage>
        <taxon>Bacteria</taxon>
        <taxon>Pseudomonadati</taxon>
        <taxon>Bdellovibrionota</taxon>
        <taxon>Bdellovibrionia</taxon>
        <taxon>Bdellovibrionales</taxon>
        <taxon>Pseudobdellovibrionaceae</taxon>
        <taxon>Micavibrio</taxon>
    </lineage>
</organism>
<comment type="caution">
    <text evidence="1">The sequence shown here is derived from an EMBL/GenBank/DDBJ whole genome shotgun (WGS) entry which is preliminary data.</text>
</comment>
<dbReference type="InterPro" id="IPR008949">
    <property type="entry name" value="Isoprenoid_synthase_dom_sf"/>
</dbReference>
<evidence type="ECO:0000313" key="2">
    <source>
        <dbReference type="Proteomes" id="UP000249417"/>
    </source>
</evidence>
<protein>
    <submittedName>
        <fullName evidence="1">Phytoene/squalene synthetase</fullName>
    </submittedName>
</protein>
<evidence type="ECO:0000313" key="1">
    <source>
        <dbReference type="EMBL" id="PZQ44035.1"/>
    </source>
</evidence>
<dbReference type="AlphaFoldDB" id="A0A2W5MZG7"/>
<accession>A0A2W5MZG7</accession>
<dbReference type="SUPFAM" id="SSF48576">
    <property type="entry name" value="Terpenoid synthases"/>
    <property type="match status" value="1"/>
</dbReference>
<sequence>MDAPFLAADLKKADPDRYLLSLFAPRAVRPELWALFSFNAELVKTRSMVSNTQLGLIRLQWWRDEINKIYDGGDGGQIPQLSTLAPLIHRGDLPHEWFEALLYAREFDLEDVAPASAEGLKNYCDFTTTPLNQLMLKIVKEEALIDEIRQISTNFGLCETMRRVPLLLSQRRNLLP</sequence>
<name>A0A2W5MZG7_9BACT</name>
<proteinExistence type="predicted"/>
<gene>
    <name evidence="1" type="ORF">DI551_10965</name>
</gene>
<dbReference type="EMBL" id="QFQB01000114">
    <property type="protein sequence ID" value="PZQ44035.1"/>
    <property type="molecule type" value="Genomic_DNA"/>
</dbReference>
<feature type="non-terminal residue" evidence="1">
    <location>
        <position position="176"/>
    </location>
</feature>
<dbReference type="Gene3D" id="1.10.600.10">
    <property type="entry name" value="Farnesyl Diphosphate Synthase"/>
    <property type="match status" value="1"/>
</dbReference>
<dbReference type="Proteomes" id="UP000249417">
    <property type="component" value="Unassembled WGS sequence"/>
</dbReference>
<reference evidence="1 2" key="1">
    <citation type="submission" date="2017-08" db="EMBL/GenBank/DDBJ databases">
        <title>Infants hospitalized years apart are colonized by the same room-sourced microbial strains.</title>
        <authorList>
            <person name="Brooks B."/>
            <person name="Olm M.R."/>
            <person name="Firek B.A."/>
            <person name="Baker R."/>
            <person name="Thomas B.C."/>
            <person name="Morowitz M.J."/>
            <person name="Banfield J.F."/>
        </authorList>
    </citation>
    <scope>NUCLEOTIDE SEQUENCE [LARGE SCALE GENOMIC DNA]</scope>
    <source>
        <strain evidence="1">S2_005_002_R2_29</strain>
    </source>
</reference>
<dbReference type="Pfam" id="PF00494">
    <property type="entry name" value="SQS_PSY"/>
    <property type="match status" value="1"/>
</dbReference>